<dbReference type="Pfam" id="PF01370">
    <property type="entry name" value="Epimerase"/>
    <property type="match status" value="1"/>
</dbReference>
<dbReference type="RefSeq" id="WP_160900565.1">
    <property type="nucleotide sequence ID" value="NZ_CP102850.1"/>
</dbReference>
<gene>
    <name evidence="2" type="ORF">GIY30_03485</name>
</gene>
<dbReference type="Gene3D" id="3.40.50.720">
    <property type="entry name" value="NAD(P)-binding Rossmann-like Domain"/>
    <property type="match status" value="1"/>
</dbReference>
<evidence type="ECO:0000313" key="2">
    <source>
        <dbReference type="EMBL" id="MXP20418.1"/>
    </source>
</evidence>
<feature type="domain" description="NAD-dependent epimerase/dehydratase" evidence="1">
    <location>
        <begin position="3"/>
        <end position="227"/>
    </location>
</feature>
<dbReference type="AlphaFoldDB" id="A0A6L7GPE0"/>
<dbReference type="InterPro" id="IPR036291">
    <property type="entry name" value="NAD(P)-bd_dom_sf"/>
</dbReference>
<dbReference type="GO" id="GO:0005737">
    <property type="term" value="C:cytoplasm"/>
    <property type="evidence" value="ECO:0007669"/>
    <property type="project" value="TreeGrafter"/>
</dbReference>
<protein>
    <submittedName>
        <fullName evidence="2">NAD-dependent epimerase/dehydratase family protein</fullName>
    </submittedName>
</protein>
<dbReference type="SUPFAM" id="SSF51735">
    <property type="entry name" value="NAD(P)-binding Rossmann-fold domains"/>
    <property type="match status" value="1"/>
</dbReference>
<evidence type="ECO:0000313" key="3">
    <source>
        <dbReference type="Proteomes" id="UP000475545"/>
    </source>
</evidence>
<organism evidence="2 3">
    <name type="scientific">Gordonia mangrovi</name>
    <dbReference type="NCBI Taxonomy" id="2665643"/>
    <lineage>
        <taxon>Bacteria</taxon>
        <taxon>Bacillati</taxon>
        <taxon>Actinomycetota</taxon>
        <taxon>Actinomycetes</taxon>
        <taxon>Mycobacteriales</taxon>
        <taxon>Gordoniaceae</taxon>
        <taxon>Gordonia</taxon>
    </lineage>
</organism>
<reference evidence="2 3" key="1">
    <citation type="submission" date="2019-11" db="EMBL/GenBank/DDBJ databases">
        <title>Gordonia sp. nov., a novel actinobacterium isolated from mangrove soil in Hainan.</title>
        <authorList>
            <person name="Huang X."/>
            <person name="Xie Y."/>
            <person name="Chu X."/>
            <person name="Xiao K."/>
        </authorList>
    </citation>
    <scope>NUCLEOTIDE SEQUENCE [LARGE SCALE GENOMIC DNA]</scope>
    <source>
        <strain evidence="2 3">HNM0687</strain>
    </source>
</reference>
<evidence type="ECO:0000259" key="1">
    <source>
        <dbReference type="Pfam" id="PF01370"/>
    </source>
</evidence>
<name>A0A6L7GPE0_9ACTN</name>
<keyword evidence="3" id="KW-1185">Reference proteome</keyword>
<dbReference type="PANTHER" id="PTHR48079">
    <property type="entry name" value="PROTEIN YEEZ"/>
    <property type="match status" value="1"/>
</dbReference>
<dbReference type="EMBL" id="WMBR01000001">
    <property type="protein sequence ID" value="MXP20418.1"/>
    <property type="molecule type" value="Genomic_DNA"/>
</dbReference>
<comment type="caution">
    <text evidence="2">The sequence shown here is derived from an EMBL/GenBank/DDBJ whole genome shotgun (WGS) entry which is preliminary data.</text>
</comment>
<dbReference type="Proteomes" id="UP000475545">
    <property type="component" value="Unassembled WGS sequence"/>
</dbReference>
<dbReference type="GO" id="GO:0004029">
    <property type="term" value="F:aldehyde dehydrogenase (NAD+) activity"/>
    <property type="evidence" value="ECO:0007669"/>
    <property type="project" value="TreeGrafter"/>
</dbReference>
<accession>A0A6L7GPE0</accession>
<proteinExistence type="predicted"/>
<dbReference type="PANTHER" id="PTHR48079:SF6">
    <property type="entry name" value="NAD(P)-BINDING DOMAIN-CONTAINING PROTEIN-RELATED"/>
    <property type="match status" value="1"/>
</dbReference>
<dbReference type="InterPro" id="IPR051783">
    <property type="entry name" value="NAD(P)-dependent_oxidoreduct"/>
</dbReference>
<sequence length="331" mass="35957">MKLVIGAGGFLGSHVVRRLVADGEHVRVLVRESSDTRSIDDLDIERFTGDLFDTDQVAAAMADCDVVFYCAVDTRAWLTDPAPLYRTNVEALRSVLDVAANAGLRKYVYTSTIATIGRVTGRPVTESDAFNWHRHASDYVKSRVAGEELALSYARDRGVPVVAMCVANTYGARDFQPTPHGQFVAAAALGKLPFTVRNCHAESVGIEDAADALVLAATKGRAGERYIVSERVMDLGEIISIAASAGNRTPPRLVLHRPVLYLIGAVGSVRAALTRSPVQLTVTSVRLMNFMSPADHSKAERELGWHPRPVTDSITAGARFWIDRVAQRASR</sequence>
<dbReference type="InterPro" id="IPR001509">
    <property type="entry name" value="Epimerase_deHydtase"/>
</dbReference>